<feature type="region of interest" description="Disordered" evidence="1">
    <location>
        <begin position="232"/>
        <end position="286"/>
    </location>
</feature>
<evidence type="ECO:0000256" key="1">
    <source>
        <dbReference type="SAM" id="MobiDB-lite"/>
    </source>
</evidence>
<dbReference type="PANTHER" id="PTHR10933">
    <property type="entry name" value="IMMUNOGLOBULIN-BINDING PROTEIN 1"/>
    <property type="match status" value="1"/>
</dbReference>
<dbReference type="EMBL" id="SPUK01000003">
    <property type="protein sequence ID" value="TQV98817.1"/>
    <property type="molecule type" value="Genomic_DNA"/>
</dbReference>
<dbReference type="Proteomes" id="UP000315783">
    <property type="component" value="Unassembled WGS sequence"/>
</dbReference>
<dbReference type="Gene3D" id="1.25.40.540">
    <property type="entry name" value="TAP42-like family"/>
    <property type="match status" value="1"/>
</dbReference>
<accession>A0A545W7X1</accession>
<name>A0A545W7X1_9HYPO</name>
<sequence>MSSADDEPQSIKALYAAAESARASLEAHPDPRSPAYAAAVDAALASYAACGERIAAASLFSPNETAEDVATSSLPYMLLDLRRADVVQRTPYADPPQRRLVVRRARAAYESFLALADGYGLVSGRHAKLLERYRDEPDTFALATAGTTGGADMTARREAKIAAFRAEKELKHKLETLRSDPRYLSDGEGGGGGGDEDVVRQAHLAAVELGVHTALQGLESLNREMEMLAMAPEQPPRPDGAAGGGEAADPNSRRRDAEDDATWRLDTPLRRGGPGGGPLLSAQGRPLQPFTLVGGRADLRAGVFRAGHNLPTMSIDEYLEEERRRGNILSGGTDPARPAVDEDDDEAVDRATYKAREWDDYKDDNRRGAGNTMNVG</sequence>
<dbReference type="PANTHER" id="PTHR10933:SF9">
    <property type="entry name" value="IMMUNOGLOBULIN-BINDING PROTEIN 1"/>
    <property type="match status" value="1"/>
</dbReference>
<evidence type="ECO:0000313" key="3">
    <source>
        <dbReference type="Proteomes" id="UP000315783"/>
    </source>
</evidence>
<feature type="compositionally biased region" description="Basic and acidic residues" evidence="1">
    <location>
        <begin position="348"/>
        <end position="367"/>
    </location>
</feature>
<dbReference type="GO" id="GO:0035303">
    <property type="term" value="P:regulation of dephosphorylation"/>
    <property type="evidence" value="ECO:0007669"/>
    <property type="project" value="TreeGrafter"/>
</dbReference>
<gene>
    <name evidence="2" type="ORF">IF1G_02897</name>
</gene>
<feature type="region of interest" description="Disordered" evidence="1">
    <location>
        <begin position="327"/>
        <end position="376"/>
    </location>
</feature>
<dbReference type="GO" id="GO:0005829">
    <property type="term" value="C:cytosol"/>
    <property type="evidence" value="ECO:0007669"/>
    <property type="project" value="TreeGrafter"/>
</dbReference>
<feature type="compositionally biased region" description="Basic and acidic residues" evidence="1">
    <location>
        <begin position="251"/>
        <end position="269"/>
    </location>
</feature>
<evidence type="ECO:0000313" key="2">
    <source>
        <dbReference type="EMBL" id="TQV98817.1"/>
    </source>
</evidence>
<proteinExistence type="predicted"/>
<dbReference type="InterPro" id="IPR038511">
    <property type="entry name" value="TAP42/TAP46-like_sf"/>
</dbReference>
<dbReference type="STRING" id="43265.A0A545W7X1"/>
<dbReference type="InterPro" id="IPR007304">
    <property type="entry name" value="TAP46-like"/>
</dbReference>
<protein>
    <submittedName>
        <fullName evidence="2">TOR signaling pathway regulator (TapA)</fullName>
    </submittedName>
</protein>
<organism evidence="2 3">
    <name type="scientific">Cordyceps javanica</name>
    <dbReference type="NCBI Taxonomy" id="43265"/>
    <lineage>
        <taxon>Eukaryota</taxon>
        <taxon>Fungi</taxon>
        <taxon>Dikarya</taxon>
        <taxon>Ascomycota</taxon>
        <taxon>Pezizomycotina</taxon>
        <taxon>Sordariomycetes</taxon>
        <taxon>Hypocreomycetidae</taxon>
        <taxon>Hypocreales</taxon>
        <taxon>Cordycipitaceae</taxon>
        <taxon>Cordyceps</taxon>
    </lineage>
</organism>
<dbReference type="GO" id="GO:0051721">
    <property type="term" value="F:protein phosphatase 2A binding"/>
    <property type="evidence" value="ECO:0007669"/>
    <property type="project" value="TreeGrafter"/>
</dbReference>
<dbReference type="OrthoDB" id="10261753at2759"/>
<dbReference type="Pfam" id="PF04177">
    <property type="entry name" value="TAP42"/>
    <property type="match status" value="1"/>
</dbReference>
<keyword evidence="3" id="KW-1185">Reference proteome</keyword>
<dbReference type="AlphaFoldDB" id="A0A545W7X1"/>
<comment type="caution">
    <text evidence="2">The sequence shown here is derived from an EMBL/GenBank/DDBJ whole genome shotgun (WGS) entry which is preliminary data.</text>
</comment>
<dbReference type="GO" id="GO:0009966">
    <property type="term" value="P:regulation of signal transduction"/>
    <property type="evidence" value="ECO:0007669"/>
    <property type="project" value="InterPro"/>
</dbReference>
<reference evidence="2 3" key="1">
    <citation type="journal article" date="2019" name="Appl. Microbiol. Biotechnol.">
        <title>Genome sequence of Isaria javanica and comparative genome analysis insights into family S53 peptidase evolution in fungal entomopathogens.</title>
        <authorList>
            <person name="Lin R."/>
            <person name="Zhang X."/>
            <person name="Xin B."/>
            <person name="Zou M."/>
            <person name="Gao Y."/>
            <person name="Qin F."/>
            <person name="Hu Q."/>
            <person name="Xie B."/>
            <person name="Cheng X."/>
        </authorList>
    </citation>
    <scope>NUCLEOTIDE SEQUENCE [LARGE SCALE GENOMIC DNA]</scope>
    <source>
        <strain evidence="2 3">IJ1G</strain>
    </source>
</reference>